<gene>
    <name evidence="1" type="ORF">HZH66_006180</name>
</gene>
<reference evidence="1" key="1">
    <citation type="journal article" date="2020" name="G3 (Bethesda)">
        <title>High-Quality Assemblies for Three Invasive Social Wasps from the &lt;i&gt;Vespula&lt;/i&gt; Genus.</title>
        <authorList>
            <person name="Harrop T.W.R."/>
            <person name="Guhlin J."/>
            <person name="McLaughlin G.M."/>
            <person name="Permina E."/>
            <person name="Stockwell P."/>
            <person name="Gilligan J."/>
            <person name="Le Lec M.F."/>
            <person name="Gruber M.A.M."/>
            <person name="Quinn O."/>
            <person name="Lovegrove M."/>
            <person name="Duncan E.J."/>
            <person name="Remnant E.J."/>
            <person name="Van Eeckhoven J."/>
            <person name="Graham B."/>
            <person name="Knapp R.A."/>
            <person name="Langford K.W."/>
            <person name="Kronenberg Z."/>
            <person name="Press M.O."/>
            <person name="Eacker S.M."/>
            <person name="Wilson-Rankin E.E."/>
            <person name="Purcell J."/>
            <person name="Lester P.J."/>
            <person name="Dearden P.K."/>
        </authorList>
    </citation>
    <scope>NUCLEOTIDE SEQUENCE</scope>
    <source>
        <strain evidence="1">Marl-1</strain>
    </source>
</reference>
<protein>
    <recommendedName>
        <fullName evidence="3">Kynurenine formamidase</fullName>
    </recommendedName>
</protein>
<evidence type="ECO:0000313" key="1">
    <source>
        <dbReference type="EMBL" id="KAF7400996.1"/>
    </source>
</evidence>
<dbReference type="InterPro" id="IPR029058">
    <property type="entry name" value="AB_hydrolase_fold"/>
</dbReference>
<evidence type="ECO:0008006" key="3">
    <source>
        <dbReference type="Google" id="ProtNLM"/>
    </source>
</evidence>
<accession>A0A834KBR8</accession>
<proteinExistence type="predicted"/>
<organism evidence="1 2">
    <name type="scientific">Vespula vulgaris</name>
    <name type="common">Yellow jacket</name>
    <name type="synonym">Wasp</name>
    <dbReference type="NCBI Taxonomy" id="7454"/>
    <lineage>
        <taxon>Eukaryota</taxon>
        <taxon>Metazoa</taxon>
        <taxon>Ecdysozoa</taxon>
        <taxon>Arthropoda</taxon>
        <taxon>Hexapoda</taxon>
        <taxon>Insecta</taxon>
        <taxon>Pterygota</taxon>
        <taxon>Neoptera</taxon>
        <taxon>Endopterygota</taxon>
        <taxon>Hymenoptera</taxon>
        <taxon>Apocrita</taxon>
        <taxon>Aculeata</taxon>
        <taxon>Vespoidea</taxon>
        <taxon>Vespidae</taxon>
        <taxon>Vespinae</taxon>
        <taxon>Vespula</taxon>
    </lineage>
</organism>
<dbReference type="EMBL" id="JACSEA010000005">
    <property type="protein sequence ID" value="KAF7400996.1"/>
    <property type="molecule type" value="Genomic_DNA"/>
</dbReference>
<keyword evidence="2" id="KW-1185">Reference proteome</keyword>
<evidence type="ECO:0000313" key="2">
    <source>
        <dbReference type="Proteomes" id="UP000614350"/>
    </source>
</evidence>
<sequence>MQGRRSALELVIIRSRPPYSQYDFWEGIPSNCQRIFQQEWFLLPASRHLPIVANLCHNISLLTGRRKMSTEEKLYTPSEWSKRYRSEELMSRFLIFAVNVTKKARNATKCLLDIPYGPTERSKYDIYGIDLPNDAPIFIFIHGGYWQELSKDFAGFAVPVLVANKIKVISIVKIQDIICQIKVAIETILSSAVDSGCRCVWICGHSAGAHLAAALLHDTKWIECMTERGYFPLIKGLLLAGGIYNLGPLTNTSYNEALKLSEDDIRELSFSILDTKGNNPIKNLKVIATVGECDSPVFINETREYAQKIMSFVDNVEYILLRDNIDHFDIVENLLDAEFVLTRLILKYMNV</sequence>
<dbReference type="Proteomes" id="UP000614350">
    <property type="component" value="Unassembled WGS sequence"/>
</dbReference>
<dbReference type="Gene3D" id="3.40.50.1820">
    <property type="entry name" value="alpha/beta hydrolase"/>
    <property type="match status" value="1"/>
</dbReference>
<comment type="caution">
    <text evidence="1">The sequence shown here is derived from an EMBL/GenBank/DDBJ whole genome shotgun (WGS) entry which is preliminary data.</text>
</comment>
<dbReference type="AlphaFoldDB" id="A0A834KBR8"/>
<name>A0A834KBR8_VESVU</name>
<dbReference type="SUPFAM" id="SSF53474">
    <property type="entry name" value="alpha/beta-Hydrolases"/>
    <property type="match status" value="1"/>
</dbReference>